<evidence type="ECO:0000256" key="1">
    <source>
        <dbReference type="ARBA" id="ARBA00022490"/>
    </source>
</evidence>
<evidence type="ECO:0000256" key="2">
    <source>
        <dbReference type="ARBA" id="ARBA00022598"/>
    </source>
</evidence>
<organism evidence="7 8">
    <name type="scientific">Oceanobacillus bengalensis</name>
    <dbReference type="NCBI Taxonomy" id="1435466"/>
    <lineage>
        <taxon>Bacteria</taxon>
        <taxon>Bacillati</taxon>
        <taxon>Bacillota</taxon>
        <taxon>Bacilli</taxon>
        <taxon>Bacillales</taxon>
        <taxon>Bacillaceae</taxon>
        <taxon>Oceanobacillus</taxon>
    </lineage>
</organism>
<dbReference type="InterPro" id="IPR036604">
    <property type="entry name" value="PurS-like_sf"/>
</dbReference>
<comment type="similarity">
    <text evidence="6">Belongs to the PurS family.</text>
</comment>
<keyword evidence="8" id="KW-1185">Reference proteome</keyword>
<sequence>MKKVTVYITLKQGVLDPEGKAIGESLNALGYQEIVDARVGKFIELQVDEGPNLEERMNEMCDRLLANPIIEDYRFQVEEAVQS</sequence>
<comment type="function">
    <text evidence="6">Part of the phosphoribosylformylglycinamidine synthase complex involved in the purines biosynthetic pathway. Catalyzes the ATP-dependent conversion of formylglycinamide ribonucleotide (FGAR) and glutamine to yield formylglycinamidine ribonucleotide (FGAM) and glutamate. The FGAM synthase complex is composed of three subunits. PurQ produces an ammonia molecule by converting glutamine to glutamate. PurL transfers the ammonia molecule to FGAR to form FGAM in an ATP-dependent manner. PurS interacts with PurQ and PurL and is thought to assist in the transfer of the ammonia molecule from PurQ to PurL.</text>
</comment>
<dbReference type="PANTHER" id="PTHR34696:SF1">
    <property type="entry name" value="PHOSPHORIBOSYLFORMYLGLYCINAMIDINE SYNTHASE SUBUNIT PURS"/>
    <property type="match status" value="1"/>
</dbReference>
<dbReference type="NCBIfam" id="TIGR00302">
    <property type="entry name" value="phosphoribosylformylglycinamidine synthase subunit PurS"/>
    <property type="match status" value="1"/>
</dbReference>
<dbReference type="Gene3D" id="3.30.1280.10">
    <property type="entry name" value="Phosphoribosylformylglycinamidine synthase subunit PurS"/>
    <property type="match status" value="1"/>
</dbReference>
<dbReference type="EC" id="6.3.5.3" evidence="6"/>
<keyword evidence="2 6" id="KW-0436">Ligase</keyword>
<dbReference type="PANTHER" id="PTHR34696">
    <property type="entry name" value="PHOSPHORIBOSYLFORMYLGLYCINAMIDINE SYNTHASE SUBUNIT PURS"/>
    <property type="match status" value="1"/>
</dbReference>
<reference evidence="7 8" key="1">
    <citation type="journal article" date="2015" name="Antonie Van Leeuwenhoek">
        <title>Oceanobacillus bengalensis sp. nov., a bacterium isolated from seawater of the Bay of Bengal.</title>
        <authorList>
            <person name="Yongchang O."/>
            <person name="Xiang W."/>
            <person name="Wang G."/>
        </authorList>
    </citation>
    <scope>NUCLEOTIDE SEQUENCE [LARGE SCALE GENOMIC DNA]</scope>
    <source>
        <strain evidence="7 8">MCCC 1K00260</strain>
    </source>
</reference>
<dbReference type="GO" id="GO:0004642">
    <property type="term" value="F:phosphoribosylformylglycinamidine synthase activity"/>
    <property type="evidence" value="ECO:0007669"/>
    <property type="project" value="UniProtKB-UniRule"/>
</dbReference>
<dbReference type="UniPathway" id="UPA00074">
    <property type="reaction ID" value="UER00128"/>
</dbReference>
<keyword evidence="3 6" id="KW-0547">Nucleotide-binding</keyword>
<evidence type="ECO:0000256" key="6">
    <source>
        <dbReference type="HAMAP-Rule" id="MF_01926"/>
    </source>
</evidence>
<dbReference type="OrthoDB" id="9799101at2"/>
<evidence type="ECO:0000256" key="4">
    <source>
        <dbReference type="ARBA" id="ARBA00022755"/>
    </source>
</evidence>
<comment type="caution">
    <text evidence="7">The sequence shown here is derived from an EMBL/GenBank/DDBJ whole genome shotgun (WGS) entry which is preliminary data.</text>
</comment>
<name>A0A494YUL3_9BACI</name>
<keyword evidence="4 6" id="KW-0658">Purine biosynthesis</keyword>
<evidence type="ECO:0000256" key="5">
    <source>
        <dbReference type="ARBA" id="ARBA00022840"/>
    </source>
</evidence>
<evidence type="ECO:0000313" key="8">
    <source>
        <dbReference type="Proteomes" id="UP000281813"/>
    </source>
</evidence>
<dbReference type="EMBL" id="RBZO01000026">
    <property type="protein sequence ID" value="RKQ13818.1"/>
    <property type="molecule type" value="Genomic_DNA"/>
</dbReference>
<dbReference type="AlphaFoldDB" id="A0A494YUL3"/>
<dbReference type="NCBIfam" id="NF004630">
    <property type="entry name" value="PRK05974.1"/>
    <property type="match status" value="1"/>
</dbReference>
<protein>
    <recommendedName>
        <fullName evidence="6">Phosphoribosylformylglycinamidine synthase subunit PurS</fullName>
        <shortName evidence="6">FGAM synthase</shortName>
        <ecNumber evidence="6">6.3.5.3</ecNumber>
    </recommendedName>
    <alternativeName>
        <fullName evidence="6">Formylglycinamide ribonucleotide amidotransferase subunit III</fullName>
        <shortName evidence="6">FGAR amidotransferase III</shortName>
        <shortName evidence="6">FGAR-AT III</shortName>
    </alternativeName>
    <alternativeName>
        <fullName evidence="6">Phosphoribosylformylglycinamidine synthase subunit III</fullName>
    </alternativeName>
</protein>
<dbReference type="GO" id="GO:0006189">
    <property type="term" value="P:'de novo' IMP biosynthetic process"/>
    <property type="evidence" value="ECO:0007669"/>
    <property type="project" value="UniProtKB-UniRule"/>
</dbReference>
<dbReference type="HAMAP" id="MF_01926">
    <property type="entry name" value="PurS"/>
    <property type="match status" value="1"/>
</dbReference>
<dbReference type="Proteomes" id="UP000281813">
    <property type="component" value="Unassembled WGS sequence"/>
</dbReference>
<keyword evidence="5 6" id="KW-0067">ATP-binding</keyword>
<comment type="subunit">
    <text evidence="6">Part of the FGAM synthase complex composed of 1 PurL, 1 PurQ and 2 PurS subunits.</text>
</comment>
<evidence type="ECO:0000313" key="7">
    <source>
        <dbReference type="EMBL" id="RKQ13818.1"/>
    </source>
</evidence>
<evidence type="ECO:0000256" key="3">
    <source>
        <dbReference type="ARBA" id="ARBA00022741"/>
    </source>
</evidence>
<proteinExistence type="inferred from homology"/>
<keyword evidence="1 6" id="KW-0963">Cytoplasm</keyword>
<dbReference type="RefSeq" id="WP_121133226.1">
    <property type="nucleotide sequence ID" value="NZ_JBHUFK010000017.1"/>
</dbReference>
<comment type="pathway">
    <text evidence="6">Purine metabolism; IMP biosynthesis via de novo pathway; 5-amino-1-(5-phospho-D-ribosyl)imidazole from N(2)-formyl-N(1)-(5-phospho-D-ribosyl)glycinamide: step 1/2.</text>
</comment>
<gene>
    <name evidence="6 7" type="primary">purS</name>
    <name evidence="7" type="ORF">D8M05_15035</name>
</gene>
<dbReference type="InterPro" id="IPR003850">
    <property type="entry name" value="PurS"/>
</dbReference>
<dbReference type="Pfam" id="PF02700">
    <property type="entry name" value="PurS"/>
    <property type="match status" value="1"/>
</dbReference>
<dbReference type="SUPFAM" id="SSF82697">
    <property type="entry name" value="PurS-like"/>
    <property type="match status" value="1"/>
</dbReference>
<dbReference type="GO" id="GO:0005737">
    <property type="term" value="C:cytoplasm"/>
    <property type="evidence" value="ECO:0007669"/>
    <property type="project" value="UniProtKB-SubCell"/>
</dbReference>
<dbReference type="GO" id="GO:0005524">
    <property type="term" value="F:ATP binding"/>
    <property type="evidence" value="ECO:0007669"/>
    <property type="project" value="UniProtKB-UniRule"/>
</dbReference>
<accession>A0A494YUL3</accession>
<comment type="catalytic activity">
    <reaction evidence="6">
        <text>N(2)-formyl-N(1)-(5-phospho-beta-D-ribosyl)glycinamide + L-glutamine + ATP + H2O = 2-formamido-N(1)-(5-O-phospho-beta-D-ribosyl)acetamidine + L-glutamate + ADP + phosphate + H(+)</text>
        <dbReference type="Rhea" id="RHEA:17129"/>
        <dbReference type="ChEBI" id="CHEBI:15377"/>
        <dbReference type="ChEBI" id="CHEBI:15378"/>
        <dbReference type="ChEBI" id="CHEBI:29985"/>
        <dbReference type="ChEBI" id="CHEBI:30616"/>
        <dbReference type="ChEBI" id="CHEBI:43474"/>
        <dbReference type="ChEBI" id="CHEBI:58359"/>
        <dbReference type="ChEBI" id="CHEBI:147286"/>
        <dbReference type="ChEBI" id="CHEBI:147287"/>
        <dbReference type="ChEBI" id="CHEBI:456216"/>
        <dbReference type="EC" id="6.3.5.3"/>
    </reaction>
</comment>
<comment type="subcellular location">
    <subcellularLocation>
        <location evidence="6">Cytoplasm</location>
    </subcellularLocation>
</comment>